<evidence type="ECO:0000256" key="2">
    <source>
        <dbReference type="ARBA" id="ARBA00004123"/>
    </source>
</evidence>
<dbReference type="GO" id="GO:0000978">
    <property type="term" value="F:RNA polymerase II cis-regulatory region sequence-specific DNA binding"/>
    <property type="evidence" value="ECO:0007669"/>
    <property type="project" value="TreeGrafter"/>
</dbReference>
<dbReference type="PANTHER" id="PTHR23235:SF160">
    <property type="entry name" value="GASTRULA ZINC FINGER PROTEIN XLCGF7.1-LIKE-RELATED"/>
    <property type="match status" value="1"/>
</dbReference>
<evidence type="ECO:0000313" key="14">
    <source>
        <dbReference type="Proteomes" id="UP000694569"/>
    </source>
</evidence>
<feature type="compositionally biased region" description="Polar residues" evidence="11">
    <location>
        <begin position="210"/>
        <end position="225"/>
    </location>
</feature>
<evidence type="ECO:0000256" key="10">
    <source>
        <dbReference type="PROSITE-ProRule" id="PRU00042"/>
    </source>
</evidence>
<dbReference type="AlphaFoldDB" id="A0A8C5MDC1"/>
<feature type="domain" description="C2H2-type" evidence="12">
    <location>
        <begin position="519"/>
        <end position="546"/>
    </location>
</feature>
<keyword evidence="5" id="KW-0677">Repeat</keyword>
<feature type="domain" description="C2H2-type" evidence="12">
    <location>
        <begin position="379"/>
        <end position="406"/>
    </location>
</feature>
<dbReference type="InterPro" id="IPR036236">
    <property type="entry name" value="Znf_C2H2_sf"/>
</dbReference>
<dbReference type="FunFam" id="3.30.160.60:FF:000478">
    <property type="entry name" value="Zinc finger protein 133"/>
    <property type="match status" value="2"/>
</dbReference>
<dbReference type="Gene3D" id="3.30.160.60">
    <property type="entry name" value="Classic Zinc Finger"/>
    <property type="match status" value="8"/>
</dbReference>
<name>A0A8C5MDC1_9ANUR</name>
<keyword evidence="8" id="KW-0238">DNA-binding</keyword>
<comment type="subcellular location">
    <subcellularLocation>
        <location evidence="2">Nucleus</location>
    </subcellularLocation>
</comment>
<protein>
    <recommendedName>
        <fullName evidence="12">C2H2-type domain-containing protein</fullName>
    </recommendedName>
</protein>
<dbReference type="GO" id="GO:0000981">
    <property type="term" value="F:DNA-binding transcription factor activity, RNA polymerase II-specific"/>
    <property type="evidence" value="ECO:0007669"/>
    <property type="project" value="TreeGrafter"/>
</dbReference>
<dbReference type="PROSITE" id="PS50157">
    <property type="entry name" value="ZINC_FINGER_C2H2_2"/>
    <property type="match status" value="7"/>
</dbReference>
<keyword evidence="6 10" id="KW-0863">Zinc-finger</keyword>
<dbReference type="FunFam" id="3.30.160.60:FF:000710">
    <property type="entry name" value="Zinc finger protein 768"/>
    <property type="match status" value="1"/>
</dbReference>
<dbReference type="Ensembl" id="ENSLLET00000013432.1">
    <property type="protein sequence ID" value="ENSLLEP00000012933.1"/>
    <property type="gene ID" value="ENSLLEG00000008123.1"/>
</dbReference>
<evidence type="ECO:0000256" key="8">
    <source>
        <dbReference type="ARBA" id="ARBA00023125"/>
    </source>
</evidence>
<dbReference type="Proteomes" id="UP000694569">
    <property type="component" value="Unplaced"/>
</dbReference>
<dbReference type="SMART" id="SM00355">
    <property type="entry name" value="ZnF_C2H2"/>
    <property type="match status" value="7"/>
</dbReference>
<feature type="compositionally biased region" description="Basic and acidic residues" evidence="11">
    <location>
        <begin position="229"/>
        <end position="246"/>
    </location>
</feature>
<evidence type="ECO:0000256" key="3">
    <source>
        <dbReference type="ARBA" id="ARBA00006991"/>
    </source>
</evidence>
<evidence type="ECO:0000313" key="13">
    <source>
        <dbReference type="Ensembl" id="ENSLLEP00000012933.1"/>
    </source>
</evidence>
<dbReference type="PANTHER" id="PTHR23235">
    <property type="entry name" value="KRUEPPEL-LIKE TRANSCRIPTION FACTOR"/>
    <property type="match status" value="1"/>
</dbReference>
<evidence type="ECO:0000256" key="11">
    <source>
        <dbReference type="SAM" id="MobiDB-lite"/>
    </source>
</evidence>
<dbReference type="Pfam" id="PF00096">
    <property type="entry name" value="zf-C2H2"/>
    <property type="match status" value="7"/>
</dbReference>
<reference evidence="13" key="2">
    <citation type="submission" date="2025-09" db="UniProtKB">
        <authorList>
            <consortium name="Ensembl"/>
        </authorList>
    </citation>
    <scope>IDENTIFICATION</scope>
</reference>
<dbReference type="SUPFAM" id="SSF57667">
    <property type="entry name" value="beta-beta-alpha zinc fingers"/>
    <property type="match status" value="5"/>
</dbReference>
<evidence type="ECO:0000256" key="4">
    <source>
        <dbReference type="ARBA" id="ARBA00022723"/>
    </source>
</evidence>
<feature type="compositionally biased region" description="Basic and acidic residues" evidence="11">
    <location>
        <begin position="288"/>
        <end position="301"/>
    </location>
</feature>
<accession>A0A8C5MDC1</accession>
<comment type="function">
    <text evidence="1">May be involved in transcriptional regulation.</text>
</comment>
<dbReference type="GO" id="GO:0005634">
    <property type="term" value="C:nucleus"/>
    <property type="evidence" value="ECO:0007669"/>
    <property type="project" value="UniProtKB-SubCell"/>
</dbReference>
<dbReference type="FunFam" id="3.30.160.60:FF:000204">
    <property type="entry name" value="Zinc finger protein 331"/>
    <property type="match status" value="1"/>
</dbReference>
<comment type="similarity">
    <text evidence="3">Belongs to the krueppel C2H2-type zinc-finger protein family.</text>
</comment>
<evidence type="ECO:0000256" key="1">
    <source>
        <dbReference type="ARBA" id="ARBA00003767"/>
    </source>
</evidence>
<keyword evidence="4" id="KW-0479">Metal-binding</keyword>
<dbReference type="GO" id="GO:0008270">
    <property type="term" value="F:zinc ion binding"/>
    <property type="evidence" value="ECO:0007669"/>
    <property type="project" value="UniProtKB-KW"/>
</dbReference>
<dbReference type="FunFam" id="3.30.160.60:FF:000100">
    <property type="entry name" value="Zinc finger 45-like"/>
    <property type="match status" value="1"/>
</dbReference>
<dbReference type="CDD" id="cd07765">
    <property type="entry name" value="KRAB_A-box"/>
    <property type="match status" value="1"/>
</dbReference>
<evidence type="ECO:0000256" key="7">
    <source>
        <dbReference type="ARBA" id="ARBA00022833"/>
    </source>
</evidence>
<evidence type="ECO:0000256" key="9">
    <source>
        <dbReference type="ARBA" id="ARBA00023242"/>
    </source>
</evidence>
<sequence>MNMDLSPKTRKILDLTLEIICLLTAEDCVVMKKTGEYISHSSVPRMPVEYIRGQNPGAEPSNNPQNHERNKEQQILELSNQIISLLTGEVPIRCEDVTVHLSMEEWEYLEGHRDLYKNMTEDRQAQQSADDQGSEVVIRSAESERSCQVPSDASSSGKVTIKACRASKTSGGVKKFKSGLKRNKLQKNTNKPAKAPGPISASLGKEETDISNPTDHTQPELTSASVKEAPLEEKKPSETDIEKPGEEEAECPSGHVKEELASNEEGKMADVEESAPTELLETEYTIIVKDEPDLREDRDPVDVDTNTSSDIQESDCLSIHIKEESTSSDEGSLSDTDISTPTEQSQTENSFTCPQCDESFTDKSSFVKHQWSHMGKRPISCSDCGKCFNRFSDLANHQRIHAGDEPFSCLECGKCFTKRSNLVRHQCIHVVEKQFSCTVCGKNFTRASYLAKHQKIHTGEKPFSCSDCGKCFRLSTQLILHQRTHTGEKPYPCALCGKCFKQSSQLAMHQRTHTGEKPFYCIECGKCFAVKSNLVAHQKIHVGRKAFSCFECFTCKASLVIHPDVDTGKKIFSCTQCGKCFAQK</sequence>
<keyword evidence="14" id="KW-1185">Reference proteome</keyword>
<feature type="domain" description="C2H2-type" evidence="12">
    <location>
        <begin position="435"/>
        <end position="462"/>
    </location>
</feature>
<evidence type="ECO:0000256" key="6">
    <source>
        <dbReference type="ARBA" id="ARBA00022771"/>
    </source>
</evidence>
<feature type="compositionally biased region" description="Polar residues" evidence="11">
    <location>
        <begin position="146"/>
        <end position="158"/>
    </location>
</feature>
<evidence type="ECO:0000259" key="12">
    <source>
        <dbReference type="PROSITE" id="PS50157"/>
    </source>
</evidence>
<keyword evidence="9" id="KW-0539">Nucleus</keyword>
<feature type="domain" description="C2H2-type" evidence="12">
    <location>
        <begin position="463"/>
        <end position="490"/>
    </location>
</feature>
<feature type="compositionally biased region" description="Basic and acidic residues" evidence="11">
    <location>
        <begin position="255"/>
        <end position="270"/>
    </location>
</feature>
<reference evidence="13" key="1">
    <citation type="submission" date="2025-08" db="UniProtKB">
        <authorList>
            <consortium name="Ensembl"/>
        </authorList>
    </citation>
    <scope>IDENTIFICATION</scope>
</reference>
<evidence type="ECO:0000256" key="5">
    <source>
        <dbReference type="ARBA" id="ARBA00022737"/>
    </source>
</evidence>
<feature type="region of interest" description="Disordered" evidence="11">
    <location>
        <begin position="121"/>
        <end position="160"/>
    </location>
</feature>
<feature type="domain" description="C2H2-type" evidence="12">
    <location>
        <begin position="407"/>
        <end position="434"/>
    </location>
</feature>
<keyword evidence="7" id="KW-0862">Zinc</keyword>
<dbReference type="InterPro" id="IPR013087">
    <property type="entry name" value="Znf_C2H2_type"/>
</dbReference>
<feature type="region of interest" description="Disordered" evidence="11">
    <location>
        <begin position="173"/>
        <end position="352"/>
    </location>
</feature>
<feature type="domain" description="C2H2-type" evidence="12">
    <location>
        <begin position="491"/>
        <end position="518"/>
    </location>
</feature>
<dbReference type="FunFam" id="3.30.160.60:FF:000355">
    <property type="entry name" value="zinc finger and SCAN domain-containing protein 20 isoform X1"/>
    <property type="match status" value="1"/>
</dbReference>
<dbReference type="PROSITE" id="PS00028">
    <property type="entry name" value="ZINC_FINGER_C2H2_1"/>
    <property type="match status" value="7"/>
</dbReference>
<dbReference type="GeneTree" id="ENSGT00980000198710"/>
<dbReference type="FunFam" id="3.30.160.60:FF:000759">
    <property type="entry name" value="zinc finger protein 16"/>
    <property type="match status" value="1"/>
</dbReference>
<feature type="region of interest" description="Disordered" evidence="11">
    <location>
        <begin position="50"/>
        <end position="70"/>
    </location>
</feature>
<feature type="domain" description="C2H2-type" evidence="12">
    <location>
        <begin position="351"/>
        <end position="378"/>
    </location>
</feature>
<dbReference type="InterPro" id="IPR001909">
    <property type="entry name" value="KRAB"/>
</dbReference>
<feature type="compositionally biased region" description="Basic residues" evidence="11">
    <location>
        <begin position="174"/>
        <end position="185"/>
    </location>
</feature>
<feature type="compositionally biased region" description="Polar residues" evidence="11">
    <location>
        <begin position="328"/>
        <end position="352"/>
    </location>
</feature>
<organism evidence="13 14">
    <name type="scientific">Leptobrachium leishanense</name>
    <name type="common">Leishan spiny toad</name>
    <dbReference type="NCBI Taxonomy" id="445787"/>
    <lineage>
        <taxon>Eukaryota</taxon>
        <taxon>Metazoa</taxon>
        <taxon>Chordata</taxon>
        <taxon>Craniata</taxon>
        <taxon>Vertebrata</taxon>
        <taxon>Euteleostomi</taxon>
        <taxon>Amphibia</taxon>
        <taxon>Batrachia</taxon>
        <taxon>Anura</taxon>
        <taxon>Pelobatoidea</taxon>
        <taxon>Megophryidae</taxon>
        <taxon>Leptobrachium</taxon>
    </lineage>
</organism>
<proteinExistence type="inferred from homology"/>